<evidence type="ECO:0000313" key="4">
    <source>
        <dbReference type="Proteomes" id="UP000291838"/>
    </source>
</evidence>
<dbReference type="PROSITE" id="PS51903">
    <property type="entry name" value="CLP_R"/>
    <property type="match status" value="1"/>
</dbReference>
<reference evidence="3 4" key="1">
    <citation type="submission" date="2019-01" db="EMBL/GenBank/DDBJ databases">
        <title>Novel species of Nocardioides.</title>
        <authorList>
            <person name="Liu Q."/>
            <person name="Xin Y.-H."/>
        </authorList>
    </citation>
    <scope>NUCLEOTIDE SEQUENCE [LARGE SCALE GENOMIC DNA]</scope>
    <source>
        <strain evidence="3 4">HLT3-15</strain>
    </source>
</reference>
<dbReference type="EMBL" id="SDWS01000001">
    <property type="protein sequence ID" value="RYB96750.1"/>
    <property type="molecule type" value="Genomic_DNA"/>
</dbReference>
<dbReference type="Proteomes" id="UP000291838">
    <property type="component" value="Unassembled WGS sequence"/>
</dbReference>
<proteinExistence type="predicted"/>
<dbReference type="InterPro" id="IPR036628">
    <property type="entry name" value="Clp_N_dom_sf"/>
</dbReference>
<keyword evidence="3" id="KW-0378">Hydrolase</keyword>
<dbReference type="Gene3D" id="1.10.1780.10">
    <property type="entry name" value="Clp, N-terminal domain"/>
    <property type="match status" value="1"/>
</dbReference>
<dbReference type="SUPFAM" id="SSF81923">
    <property type="entry name" value="Double Clp-N motif"/>
    <property type="match status" value="1"/>
</dbReference>
<name>A0A4Q2S4L8_9ACTN</name>
<evidence type="ECO:0000313" key="3">
    <source>
        <dbReference type="EMBL" id="RYB96750.1"/>
    </source>
</evidence>
<feature type="domain" description="Clp R" evidence="2">
    <location>
        <begin position="1"/>
        <end position="73"/>
    </location>
</feature>
<dbReference type="RefSeq" id="WP_129473697.1">
    <property type="nucleotide sequence ID" value="NZ_SDWS01000001.1"/>
</dbReference>
<protein>
    <submittedName>
        <fullName evidence="3">Clp protease</fullName>
    </submittedName>
</protein>
<dbReference type="Pfam" id="PF02861">
    <property type="entry name" value="Clp_N"/>
    <property type="match status" value="1"/>
</dbReference>
<evidence type="ECO:0000259" key="2">
    <source>
        <dbReference type="PROSITE" id="PS51903"/>
    </source>
</evidence>
<dbReference type="OrthoDB" id="5115007at2"/>
<evidence type="ECO:0000256" key="1">
    <source>
        <dbReference type="PROSITE-ProRule" id="PRU01251"/>
    </source>
</evidence>
<dbReference type="AlphaFoldDB" id="A0A4Q2S4L8"/>
<keyword evidence="1" id="KW-0677">Repeat</keyword>
<dbReference type="GO" id="GO:0008233">
    <property type="term" value="F:peptidase activity"/>
    <property type="evidence" value="ECO:0007669"/>
    <property type="project" value="UniProtKB-KW"/>
</dbReference>
<comment type="caution">
    <text evidence="3">The sequence shown here is derived from an EMBL/GenBank/DDBJ whole genome shotgun (WGS) entry which is preliminary data.</text>
</comment>
<dbReference type="InterPro" id="IPR004176">
    <property type="entry name" value="Clp_R_N"/>
</dbReference>
<organism evidence="3 4">
    <name type="scientific">Nocardioides glacieisoli</name>
    <dbReference type="NCBI Taxonomy" id="1168730"/>
    <lineage>
        <taxon>Bacteria</taxon>
        <taxon>Bacillati</taxon>
        <taxon>Actinomycetota</taxon>
        <taxon>Actinomycetes</taxon>
        <taxon>Propionibacteriales</taxon>
        <taxon>Nocardioidaceae</taxon>
        <taxon>Nocardioides</taxon>
    </lineage>
</organism>
<sequence>MRIFDAGRDVRTIGRLLTEAEAEARRGGADRPGPEHLVLAAAALPDGTAAAALALVGVDSQQLRDAIGSVHRDALSAVGVDVGDAAPGTSRLQAPARGALRSTPQAQQVFQDAVALSKTRRPARLRGADVLVAACRLERGTFARALESLGVDREELAAVSEFGAR</sequence>
<dbReference type="GO" id="GO:0006508">
    <property type="term" value="P:proteolysis"/>
    <property type="evidence" value="ECO:0007669"/>
    <property type="project" value="UniProtKB-KW"/>
</dbReference>
<keyword evidence="3" id="KW-0645">Protease</keyword>
<gene>
    <name evidence="3" type="ORF">EUA06_00125</name>
</gene>
<keyword evidence="4" id="KW-1185">Reference proteome</keyword>
<accession>A0A4Q2S4L8</accession>